<dbReference type="GO" id="GO:0000155">
    <property type="term" value="F:phosphorelay sensor kinase activity"/>
    <property type="evidence" value="ECO:0007669"/>
    <property type="project" value="InterPro"/>
</dbReference>
<protein>
    <recommendedName>
        <fullName evidence="3">histidine kinase</fullName>
        <ecNumber evidence="3">2.7.13.3</ecNumber>
    </recommendedName>
</protein>
<dbReference type="AlphaFoldDB" id="A0A154BPQ0"/>
<evidence type="ECO:0000313" key="17">
    <source>
        <dbReference type="Proteomes" id="UP000076268"/>
    </source>
</evidence>
<feature type="transmembrane region" description="Helical" evidence="14">
    <location>
        <begin position="99"/>
        <end position="122"/>
    </location>
</feature>
<feature type="domain" description="Histidine kinase" evidence="15">
    <location>
        <begin position="459"/>
        <end position="557"/>
    </location>
</feature>
<evidence type="ECO:0000256" key="14">
    <source>
        <dbReference type="SAM" id="Phobius"/>
    </source>
</evidence>
<evidence type="ECO:0000256" key="8">
    <source>
        <dbReference type="ARBA" id="ARBA00022741"/>
    </source>
</evidence>
<evidence type="ECO:0000256" key="3">
    <source>
        <dbReference type="ARBA" id="ARBA00012438"/>
    </source>
</evidence>
<dbReference type="InterPro" id="IPR004358">
    <property type="entry name" value="Sig_transdc_His_kin-like_C"/>
</dbReference>
<keyword evidence="7 14" id="KW-0812">Transmembrane</keyword>
<dbReference type="GO" id="GO:0071555">
    <property type="term" value="P:cell wall organization"/>
    <property type="evidence" value="ECO:0007669"/>
    <property type="project" value="InterPro"/>
</dbReference>
<dbReference type="InterPro" id="IPR029016">
    <property type="entry name" value="GAF-like_dom_sf"/>
</dbReference>
<dbReference type="InterPro" id="IPR010559">
    <property type="entry name" value="Sig_transdc_His_kin_internal"/>
</dbReference>
<organism evidence="16 17">
    <name type="scientific">Anaerosporomusa subterranea</name>
    <dbReference type="NCBI Taxonomy" id="1794912"/>
    <lineage>
        <taxon>Bacteria</taxon>
        <taxon>Bacillati</taxon>
        <taxon>Bacillota</taxon>
        <taxon>Negativicutes</taxon>
        <taxon>Acetonemataceae</taxon>
        <taxon>Anaerosporomusa</taxon>
    </lineage>
</organism>
<evidence type="ECO:0000256" key="2">
    <source>
        <dbReference type="ARBA" id="ARBA00004651"/>
    </source>
</evidence>
<gene>
    <name evidence="16" type="ORF">AXX12_11845</name>
</gene>
<keyword evidence="9 16" id="KW-0418">Kinase</keyword>
<feature type="transmembrane region" description="Helical" evidence="14">
    <location>
        <begin position="73"/>
        <end position="93"/>
    </location>
</feature>
<reference evidence="16 17" key="1">
    <citation type="submission" date="2016-02" db="EMBL/GenBank/DDBJ databases">
        <title>Anaerosporomusa subterraneum gen. nov., sp. nov., a spore-forming obligate anaerobe isolated from saprolite.</title>
        <authorList>
            <person name="Choi J.K."/>
            <person name="Shah M."/>
            <person name="Yee N."/>
        </authorList>
    </citation>
    <scope>NUCLEOTIDE SEQUENCE [LARGE SCALE GENOMIC DNA]</scope>
    <source>
        <strain evidence="16 17">RU4</strain>
    </source>
</reference>
<evidence type="ECO:0000256" key="11">
    <source>
        <dbReference type="ARBA" id="ARBA00022989"/>
    </source>
</evidence>
<dbReference type="Gene3D" id="3.30.565.10">
    <property type="entry name" value="Histidine kinase-like ATPase, C-terminal domain"/>
    <property type="match status" value="1"/>
</dbReference>
<dbReference type="InterPro" id="IPR036890">
    <property type="entry name" value="HATPase_C_sf"/>
</dbReference>
<evidence type="ECO:0000256" key="10">
    <source>
        <dbReference type="ARBA" id="ARBA00022840"/>
    </source>
</evidence>
<dbReference type="STRING" id="1794912.AXX12_11845"/>
<accession>A0A154BPQ0</accession>
<dbReference type="Pfam" id="PF02518">
    <property type="entry name" value="HATPase_c"/>
    <property type="match status" value="1"/>
</dbReference>
<comment type="subcellular location">
    <subcellularLocation>
        <location evidence="2">Cell membrane</location>
        <topology evidence="2">Multi-pass membrane protein</topology>
    </subcellularLocation>
</comment>
<keyword evidence="4" id="KW-1003">Cell membrane</keyword>
<dbReference type="PROSITE" id="PS50109">
    <property type="entry name" value="HIS_KIN"/>
    <property type="match status" value="1"/>
</dbReference>
<dbReference type="InterPro" id="IPR003594">
    <property type="entry name" value="HATPase_dom"/>
</dbReference>
<dbReference type="SMART" id="SM00065">
    <property type="entry name" value="GAF"/>
    <property type="match status" value="1"/>
</dbReference>
<evidence type="ECO:0000259" key="15">
    <source>
        <dbReference type="PROSITE" id="PS50109"/>
    </source>
</evidence>
<evidence type="ECO:0000256" key="5">
    <source>
        <dbReference type="ARBA" id="ARBA00022553"/>
    </source>
</evidence>
<evidence type="ECO:0000256" key="12">
    <source>
        <dbReference type="ARBA" id="ARBA00023012"/>
    </source>
</evidence>
<keyword evidence="12" id="KW-0902">Two-component regulatory system</keyword>
<evidence type="ECO:0000256" key="6">
    <source>
        <dbReference type="ARBA" id="ARBA00022679"/>
    </source>
</evidence>
<dbReference type="SMART" id="SM00387">
    <property type="entry name" value="HATPase_c"/>
    <property type="match status" value="1"/>
</dbReference>
<keyword evidence="11 14" id="KW-1133">Transmembrane helix</keyword>
<evidence type="ECO:0000256" key="9">
    <source>
        <dbReference type="ARBA" id="ARBA00022777"/>
    </source>
</evidence>
<dbReference type="PANTHER" id="PTHR34220">
    <property type="entry name" value="SENSOR HISTIDINE KINASE YPDA"/>
    <property type="match status" value="1"/>
</dbReference>
<keyword evidence="5" id="KW-0597">Phosphoprotein</keyword>
<keyword evidence="6" id="KW-0808">Transferase</keyword>
<keyword evidence="17" id="KW-1185">Reference proteome</keyword>
<evidence type="ECO:0000313" key="16">
    <source>
        <dbReference type="EMBL" id="KYZ75879.1"/>
    </source>
</evidence>
<proteinExistence type="predicted"/>
<dbReference type="InterPro" id="IPR011620">
    <property type="entry name" value="Sig_transdc_His_kinase_LytS_TM"/>
</dbReference>
<sequence length="564" mass="60678">MRFDLILDLSGDMALIIVVAYLIGRSRYIANCVNQPLALHNWFSLTCIFSTLSILGTYNGVEIEGALANTRLIGTLMSGIMGGPYVGFSVGAVSGLHRYFVGGFTAETCGFASVLGGLFAGLIRQKIGLHNMTWKTAGMIALIAEIVQKTMVLLFAKPFAAALALEQAIAIPTTIVSVVGTVAFMFVIKDIQFQQEVHGAKAAELSLQIASQTLPYLRHGLNVDSATATARIIYALTGADAVSITDRENILSFIGKGSDHHRAGEPILTQSTKRAIRDGCLSVLHTHEERGCPVAGCPLCSGVVAPLTAYGSVVGTIKLSRGGTGGVSEMDIRIASGIAQLLSVQIELAEIDAQKKMSEKAELKALRAQISPHFLFNTLNIIMSFCRTDPEMARSLLINLATIMKYSFANHDDFVTIAEEMNEIKAYLEIAKSRFGERLSVSLEVADSIQSTKIPVLSIQPLVENAIQHGLFPKLSECQLTITATHSDDVIAITVQDNGIGIESEKLQQLFSTEAEGVGVQNVARRLKGLYGDNYGLYLNSELGKGTQATIRIPYAKEVAEYAS</sequence>
<evidence type="ECO:0000256" key="1">
    <source>
        <dbReference type="ARBA" id="ARBA00000085"/>
    </source>
</evidence>
<keyword evidence="10" id="KW-0067">ATP-binding</keyword>
<keyword evidence="8" id="KW-0547">Nucleotide-binding</keyword>
<dbReference type="Gene3D" id="3.30.450.40">
    <property type="match status" value="1"/>
</dbReference>
<dbReference type="EC" id="2.7.13.3" evidence="3"/>
<dbReference type="InterPro" id="IPR005467">
    <property type="entry name" value="His_kinase_dom"/>
</dbReference>
<comment type="caution">
    <text evidence="16">The sequence shown here is derived from an EMBL/GenBank/DDBJ whole genome shotgun (WGS) entry which is preliminary data.</text>
</comment>
<dbReference type="Gene3D" id="1.10.1760.20">
    <property type="match status" value="1"/>
</dbReference>
<dbReference type="Pfam" id="PF06580">
    <property type="entry name" value="His_kinase"/>
    <property type="match status" value="1"/>
</dbReference>
<feature type="transmembrane region" description="Helical" evidence="14">
    <location>
        <begin position="12"/>
        <end position="30"/>
    </location>
</feature>
<feature type="transmembrane region" description="Helical" evidence="14">
    <location>
        <begin position="134"/>
        <end position="156"/>
    </location>
</feature>
<evidence type="ECO:0000256" key="13">
    <source>
        <dbReference type="ARBA" id="ARBA00023136"/>
    </source>
</evidence>
<dbReference type="OrthoDB" id="9809348at2"/>
<dbReference type="InterPro" id="IPR003018">
    <property type="entry name" value="GAF"/>
</dbReference>
<dbReference type="Pfam" id="PF07694">
    <property type="entry name" value="5TM-5TMR_LYT"/>
    <property type="match status" value="1"/>
</dbReference>
<feature type="transmembrane region" description="Helical" evidence="14">
    <location>
        <begin position="168"/>
        <end position="188"/>
    </location>
</feature>
<keyword evidence="13 14" id="KW-0472">Membrane</keyword>
<comment type="catalytic activity">
    <reaction evidence="1">
        <text>ATP + protein L-histidine = ADP + protein N-phospho-L-histidine.</text>
        <dbReference type="EC" id="2.7.13.3"/>
    </reaction>
</comment>
<name>A0A154BPQ0_ANASB</name>
<dbReference type="Proteomes" id="UP000076268">
    <property type="component" value="Unassembled WGS sequence"/>
</dbReference>
<dbReference type="InterPro" id="IPR050640">
    <property type="entry name" value="Bact_2-comp_sensor_kinase"/>
</dbReference>
<dbReference type="SUPFAM" id="SSF55874">
    <property type="entry name" value="ATPase domain of HSP90 chaperone/DNA topoisomerase II/histidine kinase"/>
    <property type="match status" value="1"/>
</dbReference>
<evidence type="ECO:0000256" key="4">
    <source>
        <dbReference type="ARBA" id="ARBA00022475"/>
    </source>
</evidence>
<dbReference type="SUPFAM" id="SSF55781">
    <property type="entry name" value="GAF domain-like"/>
    <property type="match status" value="1"/>
</dbReference>
<dbReference type="GO" id="GO:0005886">
    <property type="term" value="C:plasma membrane"/>
    <property type="evidence" value="ECO:0007669"/>
    <property type="project" value="UniProtKB-SubCell"/>
</dbReference>
<dbReference type="RefSeq" id="WP_066243809.1">
    <property type="nucleotide sequence ID" value="NZ_LSGP01000020.1"/>
</dbReference>
<dbReference type="PANTHER" id="PTHR34220:SF7">
    <property type="entry name" value="SENSOR HISTIDINE KINASE YPDA"/>
    <property type="match status" value="1"/>
</dbReference>
<dbReference type="EMBL" id="LSGP01000020">
    <property type="protein sequence ID" value="KYZ75879.1"/>
    <property type="molecule type" value="Genomic_DNA"/>
</dbReference>
<evidence type="ECO:0000256" key="7">
    <source>
        <dbReference type="ARBA" id="ARBA00022692"/>
    </source>
</evidence>
<dbReference type="PRINTS" id="PR00344">
    <property type="entry name" value="BCTRLSENSOR"/>
</dbReference>
<dbReference type="GO" id="GO:0005524">
    <property type="term" value="F:ATP binding"/>
    <property type="evidence" value="ECO:0007669"/>
    <property type="project" value="UniProtKB-KW"/>
</dbReference>
<feature type="transmembrane region" description="Helical" evidence="14">
    <location>
        <begin position="42"/>
        <end position="61"/>
    </location>
</feature>